<dbReference type="Proteomes" id="UP000198916">
    <property type="component" value="Unassembled WGS sequence"/>
</dbReference>
<dbReference type="STRING" id="332977.SAMN05421740_102741"/>
<name>A0A1H7K345_9SPHI</name>
<reference evidence="2" key="1">
    <citation type="submission" date="2016-10" db="EMBL/GenBank/DDBJ databases">
        <authorList>
            <person name="Varghese N."/>
            <person name="Submissions S."/>
        </authorList>
    </citation>
    <scope>NUCLEOTIDE SEQUENCE [LARGE SCALE GENOMIC DNA]</scope>
    <source>
        <strain evidence="2">Jip14</strain>
    </source>
</reference>
<evidence type="ECO:0000313" key="2">
    <source>
        <dbReference type="Proteomes" id="UP000198916"/>
    </source>
</evidence>
<proteinExistence type="predicted"/>
<sequence>MKTKKNGAQASAAAYGREEYITVEKNVRLHVTDLGEGKPERPWPVLRRAGEIQC</sequence>
<dbReference type="EMBL" id="FNZR01000002">
    <property type="protein sequence ID" value="SEK80377.1"/>
    <property type="molecule type" value="Genomic_DNA"/>
</dbReference>
<protein>
    <submittedName>
        <fullName evidence="1">Uncharacterized protein</fullName>
    </submittedName>
</protein>
<organism evidence="1 2">
    <name type="scientific">Parapedobacter koreensis</name>
    <dbReference type="NCBI Taxonomy" id="332977"/>
    <lineage>
        <taxon>Bacteria</taxon>
        <taxon>Pseudomonadati</taxon>
        <taxon>Bacteroidota</taxon>
        <taxon>Sphingobacteriia</taxon>
        <taxon>Sphingobacteriales</taxon>
        <taxon>Sphingobacteriaceae</taxon>
        <taxon>Parapedobacter</taxon>
    </lineage>
</organism>
<evidence type="ECO:0000313" key="1">
    <source>
        <dbReference type="EMBL" id="SEK80377.1"/>
    </source>
</evidence>
<accession>A0A1H7K345</accession>
<keyword evidence="2" id="KW-1185">Reference proteome</keyword>
<gene>
    <name evidence="1" type="ORF">SAMN05421740_102741</name>
</gene>
<dbReference type="RefSeq" id="WP_177180991.1">
    <property type="nucleotide sequence ID" value="NZ_FNZR01000002.1"/>
</dbReference>
<dbReference type="AlphaFoldDB" id="A0A1H7K345"/>